<evidence type="ECO:0000313" key="2">
    <source>
        <dbReference type="RefSeq" id="XP_021549295.1"/>
    </source>
</evidence>
<dbReference type="STRING" id="29088.A0A2Y9HI59"/>
<dbReference type="Proteomes" id="UP000248481">
    <property type="component" value="Chromosome 8"/>
</dbReference>
<keyword evidence="1" id="KW-1185">Reference proteome</keyword>
<evidence type="ECO:0000313" key="1">
    <source>
        <dbReference type="Proteomes" id="UP000248481"/>
    </source>
</evidence>
<reference evidence="2" key="1">
    <citation type="submission" date="2025-08" db="UniProtKB">
        <authorList>
            <consortium name="RefSeq"/>
        </authorList>
    </citation>
    <scope>IDENTIFICATION</scope>
    <source>
        <tissue evidence="2">Blood</tissue>
    </source>
</reference>
<dbReference type="GeneID" id="110583616"/>
<organism evidence="1 2">
    <name type="scientific">Neomonachus schauinslandi</name>
    <name type="common">Hawaiian monk seal</name>
    <name type="synonym">Monachus schauinslandi</name>
    <dbReference type="NCBI Taxonomy" id="29088"/>
    <lineage>
        <taxon>Eukaryota</taxon>
        <taxon>Metazoa</taxon>
        <taxon>Chordata</taxon>
        <taxon>Craniata</taxon>
        <taxon>Vertebrata</taxon>
        <taxon>Euteleostomi</taxon>
        <taxon>Mammalia</taxon>
        <taxon>Eutheria</taxon>
        <taxon>Laurasiatheria</taxon>
        <taxon>Carnivora</taxon>
        <taxon>Caniformia</taxon>
        <taxon>Pinnipedia</taxon>
        <taxon>Phocidae</taxon>
        <taxon>Monachinae</taxon>
        <taxon>Monachini</taxon>
        <taxon>Neomonachus</taxon>
    </lineage>
</organism>
<sequence>MEDIDRFLFKFKGYYFDHSLDIGFIENLDDFEIREDDVFIIAYPKSETYKLKCQTAFQGLYLHISTIGKDAHFSTSSLILVIFSLFDIAVQ</sequence>
<accession>A0A2Y9HI59</accession>
<dbReference type="InParanoid" id="A0A2Y9HI59"/>
<dbReference type="KEGG" id="nsu:110583616"/>
<name>A0A2Y9HI59_NEOSC</name>
<proteinExistence type="predicted"/>
<gene>
    <name evidence="2" type="primary">LOC110583616</name>
</gene>
<dbReference type="RefSeq" id="XP_021549295.1">
    <property type="nucleotide sequence ID" value="XM_021693620.1"/>
</dbReference>
<dbReference type="Gene3D" id="3.40.50.300">
    <property type="entry name" value="P-loop containing nucleotide triphosphate hydrolases"/>
    <property type="match status" value="1"/>
</dbReference>
<protein>
    <submittedName>
        <fullName evidence="2">Amine sulfotransferase-like</fullName>
    </submittedName>
</protein>
<dbReference type="AlphaFoldDB" id="A0A2Y9HI59"/>
<dbReference type="InterPro" id="IPR027417">
    <property type="entry name" value="P-loop_NTPase"/>
</dbReference>
<dbReference type="SUPFAM" id="SSF52540">
    <property type="entry name" value="P-loop containing nucleoside triphosphate hydrolases"/>
    <property type="match status" value="1"/>
</dbReference>